<dbReference type="Gene3D" id="1.10.8.430">
    <property type="entry name" value="Helical domain of apoptotic protease-activating factors"/>
    <property type="match status" value="1"/>
</dbReference>
<dbReference type="InterPro" id="IPR042197">
    <property type="entry name" value="Apaf_helical"/>
</dbReference>
<dbReference type="GO" id="GO:0005524">
    <property type="term" value="F:ATP binding"/>
    <property type="evidence" value="ECO:0007669"/>
    <property type="project" value="UniProtKB-KW"/>
</dbReference>
<dbReference type="InterPro" id="IPR050905">
    <property type="entry name" value="Plant_NBS-LRR"/>
</dbReference>
<dbReference type="EMBL" id="OU503043">
    <property type="protein sequence ID" value="CAI9765869.1"/>
    <property type="molecule type" value="Genomic_DNA"/>
</dbReference>
<dbReference type="PANTHER" id="PTHR33463:SF198">
    <property type="entry name" value="RPP4C3"/>
    <property type="match status" value="1"/>
</dbReference>
<feature type="coiled-coil region" evidence="4">
    <location>
        <begin position="27"/>
        <end position="61"/>
    </location>
</feature>
<protein>
    <recommendedName>
        <fullName evidence="5">NB-ARC domain-containing protein</fullName>
    </recommendedName>
</protein>
<evidence type="ECO:0000256" key="2">
    <source>
        <dbReference type="ARBA" id="ARBA00022821"/>
    </source>
</evidence>
<dbReference type="Proteomes" id="UP000834106">
    <property type="component" value="Chromosome 8"/>
</dbReference>
<dbReference type="SUPFAM" id="SSF52540">
    <property type="entry name" value="P-loop containing nucleoside triphosphate hydrolases"/>
    <property type="match status" value="1"/>
</dbReference>
<proteinExistence type="predicted"/>
<reference evidence="6" key="1">
    <citation type="submission" date="2023-05" db="EMBL/GenBank/DDBJ databases">
        <authorList>
            <person name="Huff M."/>
        </authorList>
    </citation>
    <scope>NUCLEOTIDE SEQUENCE</scope>
</reference>
<evidence type="ECO:0000256" key="1">
    <source>
        <dbReference type="ARBA" id="ARBA00022614"/>
    </source>
</evidence>
<sequence length="327" mass="36721">MIDIACSIVGKLAEYTVDPVLRQIKYLFFYNSNIQNLQNKVQELENKRNDVRLLVGAAERNTEIIGEEVSAWLQKVDDLKEKAHEIFNSVAGSEMRCLFNRCPNLKSRYLLSRRATKKTIEADKLKGEGTFERVGYPRPPVQMLNLTSHEGFETRLSTKKKIKEALKDKDIGIIGICGMPGVGKTTMAMEIAKEAKDEKFFEEVAFAVVSNDPDINKIQDQLAEALDDVWTEIDLGTIGIPSPRDRRGLKIMFTTRIEETCITMEAQRTFEIKVLDEKEAWQLFKDKAGISDDDTDAEFISIAKAVAHECGCLPLALVAAGIALKNT</sequence>
<dbReference type="PRINTS" id="PR00364">
    <property type="entry name" value="DISEASERSIST"/>
</dbReference>
<keyword evidence="7" id="KW-1185">Reference proteome</keyword>
<dbReference type="GO" id="GO:0043531">
    <property type="term" value="F:ADP binding"/>
    <property type="evidence" value="ECO:0007669"/>
    <property type="project" value="InterPro"/>
</dbReference>
<keyword evidence="3" id="KW-0067">ATP-binding</keyword>
<feature type="domain" description="NB-ARC" evidence="5">
    <location>
        <begin position="226"/>
        <end position="289"/>
    </location>
</feature>
<keyword evidence="1" id="KW-0433">Leucine-rich repeat</keyword>
<gene>
    <name evidence="6" type="ORF">FPE_LOCUS13299</name>
</gene>
<keyword evidence="3" id="KW-0547">Nucleotide-binding</keyword>
<name>A0AAD1ZAI2_9LAMI</name>
<keyword evidence="2" id="KW-0611">Plant defense</keyword>
<dbReference type="InterPro" id="IPR002182">
    <property type="entry name" value="NB-ARC"/>
</dbReference>
<keyword evidence="4" id="KW-0175">Coiled coil</keyword>
<dbReference type="Gene3D" id="3.40.50.300">
    <property type="entry name" value="P-loop containing nucleotide triphosphate hydrolases"/>
    <property type="match status" value="1"/>
</dbReference>
<dbReference type="AlphaFoldDB" id="A0AAD1ZAI2"/>
<evidence type="ECO:0000313" key="7">
    <source>
        <dbReference type="Proteomes" id="UP000834106"/>
    </source>
</evidence>
<dbReference type="PANTHER" id="PTHR33463">
    <property type="entry name" value="NB-ARC DOMAIN-CONTAINING PROTEIN-RELATED"/>
    <property type="match status" value="1"/>
</dbReference>
<dbReference type="GO" id="GO:0006952">
    <property type="term" value="P:defense response"/>
    <property type="evidence" value="ECO:0007669"/>
    <property type="project" value="UniProtKB-KW"/>
</dbReference>
<dbReference type="InterPro" id="IPR027417">
    <property type="entry name" value="P-loop_NTPase"/>
</dbReference>
<evidence type="ECO:0000256" key="3">
    <source>
        <dbReference type="ARBA" id="ARBA00022840"/>
    </source>
</evidence>
<evidence type="ECO:0000313" key="6">
    <source>
        <dbReference type="EMBL" id="CAI9765869.1"/>
    </source>
</evidence>
<dbReference type="Pfam" id="PF00931">
    <property type="entry name" value="NB-ARC"/>
    <property type="match status" value="1"/>
</dbReference>
<organism evidence="6 7">
    <name type="scientific">Fraxinus pennsylvanica</name>
    <dbReference type="NCBI Taxonomy" id="56036"/>
    <lineage>
        <taxon>Eukaryota</taxon>
        <taxon>Viridiplantae</taxon>
        <taxon>Streptophyta</taxon>
        <taxon>Embryophyta</taxon>
        <taxon>Tracheophyta</taxon>
        <taxon>Spermatophyta</taxon>
        <taxon>Magnoliopsida</taxon>
        <taxon>eudicotyledons</taxon>
        <taxon>Gunneridae</taxon>
        <taxon>Pentapetalae</taxon>
        <taxon>asterids</taxon>
        <taxon>lamiids</taxon>
        <taxon>Lamiales</taxon>
        <taxon>Oleaceae</taxon>
        <taxon>Oleeae</taxon>
        <taxon>Fraxinus</taxon>
    </lineage>
</organism>
<evidence type="ECO:0000259" key="5">
    <source>
        <dbReference type="Pfam" id="PF00931"/>
    </source>
</evidence>
<evidence type="ECO:0000256" key="4">
    <source>
        <dbReference type="SAM" id="Coils"/>
    </source>
</evidence>
<accession>A0AAD1ZAI2</accession>